<organism evidence="1 2">
    <name type="scientific">Orenia metallireducens</name>
    <dbReference type="NCBI Taxonomy" id="1413210"/>
    <lineage>
        <taxon>Bacteria</taxon>
        <taxon>Bacillati</taxon>
        <taxon>Bacillota</taxon>
        <taxon>Clostridia</taxon>
        <taxon>Halanaerobiales</taxon>
        <taxon>Halobacteroidaceae</taxon>
        <taxon>Orenia</taxon>
    </lineage>
</organism>
<dbReference type="AlphaFoldDB" id="A0A285GIL2"/>
<evidence type="ECO:0008006" key="3">
    <source>
        <dbReference type="Google" id="ProtNLM"/>
    </source>
</evidence>
<dbReference type="OrthoDB" id="2113027at2"/>
<evidence type="ECO:0000313" key="1">
    <source>
        <dbReference type="EMBL" id="SNY22346.1"/>
    </source>
</evidence>
<dbReference type="SUPFAM" id="SSF51338">
    <property type="entry name" value="Composite domain of metallo-dependent hydrolases"/>
    <property type="match status" value="1"/>
</dbReference>
<dbReference type="InterPro" id="IPR011059">
    <property type="entry name" value="Metal-dep_hydrolase_composite"/>
</dbReference>
<accession>A0A285GIL2</accession>
<protein>
    <recommendedName>
        <fullName evidence="3">Amidohydrolase</fullName>
    </recommendedName>
</protein>
<dbReference type="EMBL" id="OBDZ01000007">
    <property type="protein sequence ID" value="SNY22346.1"/>
    <property type="molecule type" value="Genomic_DNA"/>
</dbReference>
<evidence type="ECO:0000313" key="2">
    <source>
        <dbReference type="Proteomes" id="UP000219573"/>
    </source>
</evidence>
<gene>
    <name evidence="1" type="ORF">SAMN06265827_10749</name>
</gene>
<dbReference type="Proteomes" id="UP000219573">
    <property type="component" value="Unassembled WGS sequence"/>
</dbReference>
<dbReference type="RefSeq" id="WP_097017238.1">
    <property type="nucleotide sequence ID" value="NZ_OBDZ01000007.1"/>
</dbReference>
<dbReference type="GO" id="GO:0016810">
    <property type="term" value="F:hydrolase activity, acting on carbon-nitrogen (but not peptide) bonds"/>
    <property type="evidence" value="ECO:0007669"/>
    <property type="project" value="InterPro"/>
</dbReference>
<keyword evidence="2" id="KW-1185">Reference proteome</keyword>
<proteinExistence type="predicted"/>
<sequence length="65" mass="7077">MCFVMKNVNVTSEHGSYKSDIVVKDNNVVMVGKGIKIDGIKEIDGASLVSESIITWFSGSKEDLI</sequence>
<reference evidence="2" key="1">
    <citation type="submission" date="2017-09" db="EMBL/GenBank/DDBJ databases">
        <authorList>
            <person name="Varghese N."/>
            <person name="Submissions S."/>
        </authorList>
    </citation>
    <scope>NUCLEOTIDE SEQUENCE [LARGE SCALE GENOMIC DNA]</scope>
    <source>
        <strain evidence="2">MSL47</strain>
    </source>
</reference>
<name>A0A285GIL2_9FIRM</name>
<dbReference type="STRING" id="1413210.U472_07250"/>